<evidence type="ECO:0000313" key="8">
    <source>
        <dbReference type="EMBL" id="KAH7131776.1"/>
    </source>
</evidence>
<evidence type="ECO:0000256" key="3">
    <source>
        <dbReference type="ARBA" id="ARBA00022617"/>
    </source>
</evidence>
<dbReference type="Pfam" id="PF00067">
    <property type="entry name" value="p450"/>
    <property type="match status" value="1"/>
</dbReference>
<dbReference type="GO" id="GO:0005506">
    <property type="term" value="F:iron ion binding"/>
    <property type="evidence" value="ECO:0007669"/>
    <property type="project" value="InterPro"/>
</dbReference>
<dbReference type="PANTHER" id="PTHR24305:SF210">
    <property type="entry name" value="CYTOCHROME P450 MONOOXYGENASE ASQL-RELATED"/>
    <property type="match status" value="1"/>
</dbReference>
<protein>
    <submittedName>
        <fullName evidence="8">Cytochrome P450</fullName>
    </submittedName>
</protein>
<keyword evidence="5 6" id="KW-0408">Iron</keyword>
<dbReference type="GO" id="GO:0016705">
    <property type="term" value="F:oxidoreductase activity, acting on paired donors, with incorporation or reduction of molecular oxygen"/>
    <property type="evidence" value="ECO:0007669"/>
    <property type="project" value="InterPro"/>
</dbReference>
<evidence type="ECO:0000256" key="5">
    <source>
        <dbReference type="ARBA" id="ARBA00023004"/>
    </source>
</evidence>
<dbReference type="PANTHER" id="PTHR24305">
    <property type="entry name" value="CYTOCHROME P450"/>
    <property type="match status" value="1"/>
</dbReference>
<accession>A0A9P9ITF8</accession>
<evidence type="ECO:0000256" key="6">
    <source>
        <dbReference type="PIRSR" id="PIRSR602401-1"/>
    </source>
</evidence>
<keyword evidence="7" id="KW-0503">Monooxygenase</keyword>
<dbReference type="InterPro" id="IPR017972">
    <property type="entry name" value="Cyt_P450_CS"/>
</dbReference>
<evidence type="ECO:0000256" key="2">
    <source>
        <dbReference type="ARBA" id="ARBA00010617"/>
    </source>
</evidence>
<dbReference type="SUPFAM" id="SSF48264">
    <property type="entry name" value="Cytochrome P450"/>
    <property type="match status" value="1"/>
</dbReference>
<dbReference type="InterPro" id="IPR036396">
    <property type="entry name" value="Cyt_P450_sf"/>
</dbReference>
<name>A0A9P9ITF8_9PLEO</name>
<feature type="binding site" description="axial binding residue" evidence="6">
    <location>
        <position position="445"/>
    </location>
    <ligand>
        <name>heme</name>
        <dbReference type="ChEBI" id="CHEBI:30413"/>
    </ligand>
    <ligandPart>
        <name>Fe</name>
        <dbReference type="ChEBI" id="CHEBI:18248"/>
    </ligandPart>
</feature>
<keyword evidence="7" id="KW-0560">Oxidoreductase</keyword>
<dbReference type="GO" id="GO:0004497">
    <property type="term" value="F:monooxygenase activity"/>
    <property type="evidence" value="ECO:0007669"/>
    <property type="project" value="UniProtKB-KW"/>
</dbReference>
<reference evidence="8" key="1">
    <citation type="journal article" date="2021" name="Nat. Commun.">
        <title>Genetic determinants of endophytism in the Arabidopsis root mycobiome.</title>
        <authorList>
            <person name="Mesny F."/>
            <person name="Miyauchi S."/>
            <person name="Thiergart T."/>
            <person name="Pickel B."/>
            <person name="Atanasova L."/>
            <person name="Karlsson M."/>
            <person name="Huettel B."/>
            <person name="Barry K.W."/>
            <person name="Haridas S."/>
            <person name="Chen C."/>
            <person name="Bauer D."/>
            <person name="Andreopoulos W."/>
            <person name="Pangilinan J."/>
            <person name="LaButti K."/>
            <person name="Riley R."/>
            <person name="Lipzen A."/>
            <person name="Clum A."/>
            <person name="Drula E."/>
            <person name="Henrissat B."/>
            <person name="Kohler A."/>
            <person name="Grigoriev I.V."/>
            <person name="Martin F.M."/>
            <person name="Hacquard S."/>
        </authorList>
    </citation>
    <scope>NUCLEOTIDE SEQUENCE</scope>
    <source>
        <strain evidence="8">MPI-CAGE-CH-0243</strain>
    </source>
</reference>
<dbReference type="InterPro" id="IPR002401">
    <property type="entry name" value="Cyt_P450_E_grp-I"/>
</dbReference>
<evidence type="ECO:0000256" key="7">
    <source>
        <dbReference type="RuleBase" id="RU000461"/>
    </source>
</evidence>
<dbReference type="InterPro" id="IPR050121">
    <property type="entry name" value="Cytochrome_P450_monoxygenase"/>
</dbReference>
<keyword evidence="9" id="KW-1185">Reference proteome</keyword>
<dbReference type="Proteomes" id="UP000700596">
    <property type="component" value="Unassembled WGS sequence"/>
</dbReference>
<evidence type="ECO:0000313" key="9">
    <source>
        <dbReference type="Proteomes" id="UP000700596"/>
    </source>
</evidence>
<comment type="caution">
    <text evidence="8">The sequence shown here is derived from an EMBL/GenBank/DDBJ whole genome shotgun (WGS) entry which is preliminary data.</text>
</comment>
<dbReference type="PRINTS" id="PR00385">
    <property type="entry name" value="P450"/>
</dbReference>
<evidence type="ECO:0000256" key="1">
    <source>
        <dbReference type="ARBA" id="ARBA00001971"/>
    </source>
</evidence>
<dbReference type="PROSITE" id="PS00086">
    <property type="entry name" value="CYTOCHROME_P450"/>
    <property type="match status" value="1"/>
</dbReference>
<keyword evidence="4 6" id="KW-0479">Metal-binding</keyword>
<organism evidence="8 9">
    <name type="scientific">Dendryphion nanum</name>
    <dbReference type="NCBI Taxonomy" id="256645"/>
    <lineage>
        <taxon>Eukaryota</taxon>
        <taxon>Fungi</taxon>
        <taxon>Dikarya</taxon>
        <taxon>Ascomycota</taxon>
        <taxon>Pezizomycotina</taxon>
        <taxon>Dothideomycetes</taxon>
        <taxon>Pleosporomycetidae</taxon>
        <taxon>Pleosporales</taxon>
        <taxon>Torulaceae</taxon>
        <taxon>Dendryphion</taxon>
    </lineage>
</organism>
<evidence type="ECO:0000256" key="4">
    <source>
        <dbReference type="ARBA" id="ARBA00022723"/>
    </source>
</evidence>
<dbReference type="CDD" id="cd11058">
    <property type="entry name" value="CYP60B-like"/>
    <property type="match status" value="1"/>
</dbReference>
<dbReference type="GO" id="GO:0020037">
    <property type="term" value="F:heme binding"/>
    <property type="evidence" value="ECO:0007669"/>
    <property type="project" value="InterPro"/>
</dbReference>
<dbReference type="EMBL" id="JAGMWT010000003">
    <property type="protein sequence ID" value="KAH7131776.1"/>
    <property type="molecule type" value="Genomic_DNA"/>
</dbReference>
<comment type="cofactor">
    <cofactor evidence="1 6">
        <name>heme</name>
        <dbReference type="ChEBI" id="CHEBI:30413"/>
    </cofactor>
</comment>
<sequence length="502" mass="57188">MENSLLLPLSILAAALYVVAVVVYRLFFHPLAKVPGPKLLAITGLSKDIRHHLLGTWYRDVYDLHVKYGSVFRMAPNEVASEGDPAWDDCFSLKRSGKPEFIRDPQFFSRSNDKTVTLPSIFNTDHEGHRRQRRILAHAFSNNAMFEQEPIIVKYVDMFISHIHEFARAGSSVDIVRWFNFTTFDIIGDLTFGEPFDCLEKGIMHTWVSLIFNTIRAGEVLTFLLKYPLTRFITNAIVGKKVMATRAEHRALTVEKTKRRLALGPAENERKDFMSYILKHDGAKGMSENEITGNLETLIIAGSETTATALSGITYYLNKNPSVMQTLVQEVRGTFSSDEDITMKSSNDLTYAQACIEEGLRIFPPVNVSPPRVSPGDFVGDYYIPKNAKVSIHQWASYRTPHNWHRPNDFAPERFLPKDHPLYDPSFASDNRKTFRPFSYGPTDCLGKNLAYAELRLILAKLIWNFDIHAQPENEGWAENMKAHTLWNKPPLMVKFSVAKHE</sequence>
<dbReference type="Gene3D" id="1.10.630.10">
    <property type="entry name" value="Cytochrome P450"/>
    <property type="match status" value="1"/>
</dbReference>
<keyword evidence="3 6" id="KW-0349">Heme</keyword>
<dbReference type="PRINTS" id="PR00463">
    <property type="entry name" value="EP450I"/>
</dbReference>
<dbReference type="AlphaFoldDB" id="A0A9P9ITF8"/>
<dbReference type="OrthoDB" id="1470350at2759"/>
<gene>
    <name evidence="8" type="ORF">B0J11DRAFT_576734</name>
</gene>
<proteinExistence type="inferred from homology"/>
<comment type="similarity">
    <text evidence="2 7">Belongs to the cytochrome P450 family.</text>
</comment>
<dbReference type="InterPro" id="IPR001128">
    <property type="entry name" value="Cyt_P450"/>
</dbReference>